<gene>
    <name evidence="1" type="ORF">PYK22_02421</name>
</gene>
<sequence length="198" mass="21981">MEPVNRDTRPEVSVLVWNNLRKMRVHRATGSFESSLLSDGGGDSAAPEDLSVEKGVKQSKSGKLELVYTIFCDDVRLEVGNKLSLMGIFQNIMVQQLPVSLIKFAVVNHWRGEGAYLSEVRILSPDRQYPIVVSQPTRFEVAPGGFADNISFFVNVTFPVAGRYWVQTLVDSSLFDEQPLVVMDARAQMLDGATESVN</sequence>
<dbReference type="Pfam" id="PF22091">
    <property type="entry name" value="DUF6941"/>
    <property type="match status" value="1"/>
</dbReference>
<dbReference type="InterPro" id="IPR054221">
    <property type="entry name" value="DUF6941"/>
</dbReference>
<keyword evidence="2" id="KW-1185">Reference proteome</keyword>
<evidence type="ECO:0000313" key="1">
    <source>
        <dbReference type="EMBL" id="CDM66391.1"/>
    </source>
</evidence>
<dbReference type="Proteomes" id="UP000031518">
    <property type="component" value="Unassembled WGS sequence"/>
</dbReference>
<dbReference type="STRING" id="454194.PYK22_02421"/>
<reference evidence="1 2" key="2">
    <citation type="submission" date="2015-01" db="EMBL/GenBank/DDBJ databases">
        <title>Complete genome sequence of Pyrinomonas methylaliphatogenes type strain K22T.</title>
        <authorList>
            <person name="Lee K.C.Y."/>
            <person name="Power J.F."/>
            <person name="Dunfield P.F."/>
            <person name="Morgan X.C."/>
            <person name="Huttenhower C."/>
            <person name="Stott M.B."/>
        </authorList>
    </citation>
    <scope>NUCLEOTIDE SEQUENCE [LARGE SCALE GENOMIC DNA]</scope>
    <source>
        <strain evidence="1 2">K22</strain>
    </source>
</reference>
<accession>A0A0B6WZ54</accession>
<dbReference type="EMBL" id="CBXV010000008">
    <property type="protein sequence ID" value="CDM66391.1"/>
    <property type="molecule type" value="Genomic_DNA"/>
</dbReference>
<organism evidence="1 2">
    <name type="scientific">Pyrinomonas methylaliphatogenes</name>
    <dbReference type="NCBI Taxonomy" id="454194"/>
    <lineage>
        <taxon>Bacteria</taxon>
        <taxon>Pseudomonadati</taxon>
        <taxon>Acidobacteriota</taxon>
        <taxon>Blastocatellia</taxon>
        <taxon>Blastocatellales</taxon>
        <taxon>Pyrinomonadaceae</taxon>
        <taxon>Pyrinomonas</taxon>
    </lineage>
</organism>
<name>A0A0B6WZ54_9BACT</name>
<proteinExistence type="predicted"/>
<evidence type="ECO:0000313" key="2">
    <source>
        <dbReference type="Proteomes" id="UP000031518"/>
    </source>
</evidence>
<protein>
    <submittedName>
        <fullName evidence="1">Uncharacterized protein</fullName>
    </submittedName>
</protein>
<reference evidence="1 2" key="1">
    <citation type="submission" date="2013-12" db="EMBL/GenBank/DDBJ databases">
        <authorList>
            <person name="Stott M."/>
        </authorList>
    </citation>
    <scope>NUCLEOTIDE SEQUENCE [LARGE SCALE GENOMIC DNA]</scope>
    <source>
        <strain evidence="1 2">K22</strain>
    </source>
</reference>
<dbReference type="AlphaFoldDB" id="A0A0B6WZ54"/>